<dbReference type="Proteomes" id="UP001055286">
    <property type="component" value="Unassembled WGS sequence"/>
</dbReference>
<feature type="domain" description="Hydantoinase B/oxoprolinase" evidence="1">
    <location>
        <begin position="16"/>
        <end position="542"/>
    </location>
</feature>
<protein>
    <submittedName>
        <fullName evidence="2">Acetophenone carboxylase delta subunit</fullName>
    </submittedName>
</protein>
<dbReference type="RefSeq" id="WP_238193090.1">
    <property type="nucleotide sequence ID" value="NZ_BPQJ01000046.1"/>
</dbReference>
<name>A0AA37HHM7_9HYPH</name>
<proteinExistence type="predicted"/>
<gene>
    <name evidence="2" type="primary">apc4_5</name>
    <name evidence="2" type="ORF">MPEAHAMD_5914</name>
</gene>
<comment type="caution">
    <text evidence="2">The sequence shown here is derived from an EMBL/GenBank/DDBJ whole genome shotgun (WGS) entry which is preliminary data.</text>
</comment>
<dbReference type="Pfam" id="PF02538">
    <property type="entry name" value="Hydantoinase_B"/>
    <property type="match status" value="1"/>
</dbReference>
<dbReference type="AlphaFoldDB" id="A0AA37HHM7"/>
<reference evidence="2" key="1">
    <citation type="journal article" date="2016" name="Front. Microbiol.">
        <title>Genome Sequence of the Piezophilic, Mesophilic Sulfate-Reducing Bacterium Desulfovibrio indicus J2T.</title>
        <authorList>
            <person name="Cao J."/>
            <person name="Maignien L."/>
            <person name="Shao Z."/>
            <person name="Alain K."/>
            <person name="Jebbar M."/>
        </authorList>
    </citation>
    <scope>NUCLEOTIDE SEQUENCE</scope>
    <source>
        <strain evidence="2">JCM 32048</strain>
    </source>
</reference>
<dbReference type="GO" id="GO:0005829">
    <property type="term" value="C:cytosol"/>
    <property type="evidence" value="ECO:0007669"/>
    <property type="project" value="TreeGrafter"/>
</dbReference>
<keyword evidence="3" id="KW-1185">Reference proteome</keyword>
<evidence type="ECO:0000259" key="1">
    <source>
        <dbReference type="Pfam" id="PF02538"/>
    </source>
</evidence>
<dbReference type="InterPro" id="IPR003692">
    <property type="entry name" value="Hydantoinase_B"/>
</dbReference>
<accession>A0AA37HHM7</accession>
<dbReference type="GO" id="GO:0006749">
    <property type="term" value="P:glutathione metabolic process"/>
    <property type="evidence" value="ECO:0007669"/>
    <property type="project" value="TreeGrafter"/>
</dbReference>
<dbReference type="PANTHER" id="PTHR11365">
    <property type="entry name" value="5-OXOPROLINASE RELATED"/>
    <property type="match status" value="1"/>
</dbReference>
<dbReference type="PANTHER" id="PTHR11365:SF23">
    <property type="entry name" value="HYPOTHETICAL 5-OXOPROLINASE (EUROFUNG)-RELATED"/>
    <property type="match status" value="1"/>
</dbReference>
<sequence length="605" mass="64560">MLRSIEAAPAHEGRCDPVTLEIVRGAVRAAQSEMEALIERTAISAFIREKKDFYTGLFDADGVMAVGSNVPIFGDITSPVFRDFPPETMRAGDLYWYNDCYGSRGAVSHSNDQVLLAPVFRGGRLCAFVMAWAHFADIGGLRAGSISPDATDIFQEGIIVPPTKLIDGGRTNEAALAIFHRNSRFPAQSLGDMRALMASVDLGVRRVGEILDRFGPDVVADALAQLLARTRDRVREKLAATFAYGTHRFTDAIDSDGHGGGPYRMRFSLTRAQAEDGEDRFVFDATETDDQAPGPVNFLMNPGVPGMALGLYYLGGDPAQVCNAGGPQALDEVRLREGSLLWPRFPAPLGMRGLTMMRVLAGLNGLVNVAGGGAPAAHSAYVIILMRGTSRTEAGEPEPFLLSDGIGVGYGARPHADGIDAVYFVAQENYPVEFLETGYPVRLRAYGIVTDSGGAGRHRGGCGIVRDYEILADEAVLALRIDGVENPPWGIGGGMAGGVGRAVVNAGTPQERVLAPLSDGNRLKRGDTLRIETGGGGGHGHPFDRPAEAVLQDVLGGYVSVGAAARLYGVMIRDGALDETATRIARAARPEIRAFHRHEYVDALV</sequence>
<evidence type="ECO:0000313" key="2">
    <source>
        <dbReference type="EMBL" id="GJD65719.1"/>
    </source>
</evidence>
<reference evidence="2" key="2">
    <citation type="submission" date="2021-08" db="EMBL/GenBank/DDBJ databases">
        <authorList>
            <person name="Tani A."/>
            <person name="Ola A."/>
            <person name="Ogura Y."/>
            <person name="Katsura K."/>
            <person name="Hayashi T."/>
        </authorList>
    </citation>
    <scope>NUCLEOTIDE SEQUENCE</scope>
    <source>
        <strain evidence="2">JCM 32048</strain>
    </source>
</reference>
<dbReference type="EMBL" id="BPQJ01000046">
    <property type="protein sequence ID" value="GJD65719.1"/>
    <property type="molecule type" value="Genomic_DNA"/>
</dbReference>
<organism evidence="2 3">
    <name type="scientific">Methylobacterium frigidaeris</name>
    <dbReference type="NCBI Taxonomy" id="2038277"/>
    <lineage>
        <taxon>Bacteria</taxon>
        <taxon>Pseudomonadati</taxon>
        <taxon>Pseudomonadota</taxon>
        <taxon>Alphaproteobacteria</taxon>
        <taxon>Hyphomicrobiales</taxon>
        <taxon>Methylobacteriaceae</taxon>
        <taxon>Methylobacterium</taxon>
    </lineage>
</organism>
<evidence type="ECO:0000313" key="3">
    <source>
        <dbReference type="Proteomes" id="UP001055286"/>
    </source>
</evidence>
<dbReference type="InterPro" id="IPR045079">
    <property type="entry name" value="Oxoprolinase-like"/>
</dbReference>
<dbReference type="GO" id="GO:0017168">
    <property type="term" value="F:5-oxoprolinase (ATP-hydrolyzing) activity"/>
    <property type="evidence" value="ECO:0007669"/>
    <property type="project" value="TreeGrafter"/>
</dbReference>